<name>A0A518DP74_9BACT</name>
<dbReference type="KEGG" id="lcre:Pla8534_14210"/>
<dbReference type="Proteomes" id="UP000317648">
    <property type="component" value="Chromosome"/>
</dbReference>
<evidence type="ECO:0000259" key="1">
    <source>
        <dbReference type="Pfam" id="PF10077"/>
    </source>
</evidence>
<dbReference type="InterPro" id="IPR018756">
    <property type="entry name" value="DUF2314"/>
</dbReference>
<evidence type="ECO:0000313" key="3">
    <source>
        <dbReference type="Proteomes" id="UP000317648"/>
    </source>
</evidence>
<keyword evidence="3" id="KW-1185">Reference proteome</keyword>
<dbReference type="Pfam" id="PF10077">
    <property type="entry name" value="DUF2314"/>
    <property type="match status" value="1"/>
</dbReference>
<dbReference type="OrthoDB" id="121776at2"/>
<protein>
    <recommendedName>
        <fullName evidence="1">DUF2314 domain-containing protein</fullName>
    </recommendedName>
</protein>
<accession>A0A518DP74</accession>
<dbReference type="AlphaFoldDB" id="A0A518DP74"/>
<sequence length="158" mass="17462">MFLRLTAILLTSLLLVQLGCNQGSQDSHRVIGVDENDAAMNTAIETAKKTFSQFEQNWQNPNVETTSVKVGMDTSSGGKEHVWFTPISMEGTKITASCSNEPVEIPDLNFGDVRTFEKSQVSDWLIMQDGKCYGGYTVRVLMEQQPGGAPDMEFADYP</sequence>
<evidence type="ECO:0000313" key="2">
    <source>
        <dbReference type="EMBL" id="QDU93641.1"/>
    </source>
</evidence>
<dbReference type="EMBL" id="CP036433">
    <property type="protein sequence ID" value="QDU93641.1"/>
    <property type="molecule type" value="Genomic_DNA"/>
</dbReference>
<gene>
    <name evidence="2" type="ORF">Pla8534_14210</name>
</gene>
<proteinExistence type="predicted"/>
<dbReference type="RefSeq" id="WP_145050674.1">
    <property type="nucleotide sequence ID" value="NZ_CP036433.1"/>
</dbReference>
<organism evidence="2 3">
    <name type="scientific">Lignipirellula cremea</name>
    <dbReference type="NCBI Taxonomy" id="2528010"/>
    <lineage>
        <taxon>Bacteria</taxon>
        <taxon>Pseudomonadati</taxon>
        <taxon>Planctomycetota</taxon>
        <taxon>Planctomycetia</taxon>
        <taxon>Pirellulales</taxon>
        <taxon>Pirellulaceae</taxon>
        <taxon>Lignipirellula</taxon>
    </lineage>
</organism>
<reference evidence="2 3" key="1">
    <citation type="submission" date="2019-02" db="EMBL/GenBank/DDBJ databases">
        <title>Deep-cultivation of Planctomycetes and their phenomic and genomic characterization uncovers novel biology.</title>
        <authorList>
            <person name="Wiegand S."/>
            <person name="Jogler M."/>
            <person name="Boedeker C."/>
            <person name="Pinto D."/>
            <person name="Vollmers J."/>
            <person name="Rivas-Marin E."/>
            <person name="Kohn T."/>
            <person name="Peeters S.H."/>
            <person name="Heuer A."/>
            <person name="Rast P."/>
            <person name="Oberbeckmann S."/>
            <person name="Bunk B."/>
            <person name="Jeske O."/>
            <person name="Meyerdierks A."/>
            <person name="Storesund J.E."/>
            <person name="Kallscheuer N."/>
            <person name="Luecker S."/>
            <person name="Lage O.M."/>
            <person name="Pohl T."/>
            <person name="Merkel B.J."/>
            <person name="Hornburger P."/>
            <person name="Mueller R.-W."/>
            <person name="Bruemmer F."/>
            <person name="Labrenz M."/>
            <person name="Spormann A.M."/>
            <person name="Op den Camp H."/>
            <person name="Overmann J."/>
            <person name="Amann R."/>
            <person name="Jetten M.S.M."/>
            <person name="Mascher T."/>
            <person name="Medema M.H."/>
            <person name="Devos D.P."/>
            <person name="Kaster A.-K."/>
            <person name="Ovreas L."/>
            <person name="Rohde M."/>
            <person name="Galperin M.Y."/>
            <person name="Jogler C."/>
        </authorList>
    </citation>
    <scope>NUCLEOTIDE SEQUENCE [LARGE SCALE GENOMIC DNA]</scope>
    <source>
        <strain evidence="2 3">Pla85_3_4</strain>
    </source>
</reference>
<feature type="domain" description="DUF2314" evidence="1">
    <location>
        <begin position="37"/>
        <end position="144"/>
    </location>
</feature>